<gene>
    <name evidence="2" type="ORF">BLA6863_01334</name>
</gene>
<keyword evidence="1" id="KW-0812">Transmembrane</keyword>
<reference evidence="2 3" key="1">
    <citation type="submission" date="2019-09" db="EMBL/GenBank/DDBJ databases">
        <authorList>
            <person name="Depoorter E."/>
        </authorList>
    </citation>
    <scope>NUCLEOTIDE SEQUENCE [LARGE SCALE GENOMIC DNA]</scope>
    <source>
        <strain evidence="2">LMG 6863</strain>
    </source>
</reference>
<sequence length="288" mass="32185">MMNLVRVDDGVGNGGKSGPFPRFYFNVALLMVGNLPIPLGMALTRPRRLLMQRSRNFYFMVEMPFWFVVWLIFSQGAACAESVRGKFFNGQMYGGKYLVEDVNHPDGNRIKSVVVKLTLGEEKSPRLYYYIADSPPSVRAGNMGFLSIVVNSGGMEGEVTYNYVIPFRGKLISIGTVRTTRHLGKVESIYVRPNERLSRGEINRFIRGIVKFNPPALTDPKNAYSIATLILLGQGRFLTPSDCDRLSKLYANKEISDDPVLLCAIRRVIGTDPKRQGKSIVGSGGCRW</sequence>
<evidence type="ECO:0000313" key="2">
    <source>
        <dbReference type="EMBL" id="VWB31134.1"/>
    </source>
</evidence>
<dbReference type="AlphaFoldDB" id="A0A6P2IMZ8"/>
<dbReference type="EMBL" id="CABVPY010000006">
    <property type="protein sequence ID" value="VWB31134.1"/>
    <property type="molecule type" value="Genomic_DNA"/>
</dbReference>
<dbReference type="Proteomes" id="UP000494170">
    <property type="component" value="Unassembled WGS sequence"/>
</dbReference>
<evidence type="ECO:0000313" key="3">
    <source>
        <dbReference type="Proteomes" id="UP000494170"/>
    </source>
</evidence>
<evidence type="ECO:0000256" key="1">
    <source>
        <dbReference type="SAM" id="Phobius"/>
    </source>
</evidence>
<proteinExistence type="predicted"/>
<feature type="transmembrane region" description="Helical" evidence="1">
    <location>
        <begin position="23"/>
        <end position="44"/>
    </location>
</feature>
<accession>A0A6P2IMZ8</accession>
<keyword evidence="1" id="KW-0472">Membrane</keyword>
<dbReference type="RefSeq" id="WP_174938460.1">
    <property type="nucleotide sequence ID" value="NZ_CABVPY010000006.1"/>
</dbReference>
<feature type="transmembrane region" description="Helical" evidence="1">
    <location>
        <begin position="56"/>
        <end position="73"/>
    </location>
</feature>
<keyword evidence="1" id="KW-1133">Transmembrane helix</keyword>
<organism evidence="2 3">
    <name type="scientific">Burkholderia lata (strain ATCC 17760 / DSM 23089 / LMG 22485 / NCIMB 9086 / R18194 / 383)</name>
    <dbReference type="NCBI Taxonomy" id="482957"/>
    <lineage>
        <taxon>Bacteria</taxon>
        <taxon>Pseudomonadati</taxon>
        <taxon>Pseudomonadota</taxon>
        <taxon>Betaproteobacteria</taxon>
        <taxon>Burkholderiales</taxon>
        <taxon>Burkholderiaceae</taxon>
        <taxon>Burkholderia</taxon>
        <taxon>Burkholderia cepacia complex</taxon>
    </lineage>
</organism>
<name>A0A6P2IMZ8_BURL3</name>
<protein>
    <submittedName>
        <fullName evidence="2">Uncharacterized protein</fullName>
    </submittedName>
</protein>